<dbReference type="InterPro" id="IPR016181">
    <property type="entry name" value="Acyl_CoA_acyltransferase"/>
</dbReference>
<dbReference type="AlphaFoldDB" id="A0A8R1Y0W3"/>
<feature type="domain" description="N-acetyltransferase" evidence="1">
    <location>
        <begin position="50"/>
        <end position="193"/>
    </location>
</feature>
<dbReference type="InterPro" id="IPR041496">
    <property type="entry name" value="YitH/HolE_GNAT"/>
</dbReference>
<dbReference type="GO" id="GO:0016747">
    <property type="term" value="F:acyltransferase activity, transferring groups other than amino-acyl groups"/>
    <property type="evidence" value="ECO:0007669"/>
    <property type="project" value="InterPro"/>
</dbReference>
<accession>A0A8R1Y0W3</accession>
<dbReference type="EnsemblMetazoa" id="OVOC9162.1">
    <property type="protein sequence ID" value="OVOC9162.1"/>
    <property type="gene ID" value="WBGene00245971"/>
</dbReference>
<organism evidence="2 3">
    <name type="scientific">Onchocerca volvulus</name>
    <dbReference type="NCBI Taxonomy" id="6282"/>
    <lineage>
        <taxon>Eukaryota</taxon>
        <taxon>Metazoa</taxon>
        <taxon>Ecdysozoa</taxon>
        <taxon>Nematoda</taxon>
        <taxon>Chromadorea</taxon>
        <taxon>Rhabditida</taxon>
        <taxon>Spirurina</taxon>
        <taxon>Spiruromorpha</taxon>
        <taxon>Filarioidea</taxon>
        <taxon>Onchocercidae</taxon>
        <taxon>Onchocerca</taxon>
    </lineage>
</organism>
<dbReference type="Pfam" id="PF00583">
    <property type="entry name" value="Acetyltransf_1"/>
    <property type="match status" value="1"/>
</dbReference>
<dbReference type="Gene3D" id="3.40.630.30">
    <property type="match status" value="1"/>
</dbReference>
<keyword evidence="3" id="KW-1185">Reference proteome</keyword>
<dbReference type="EMBL" id="CMVM020000256">
    <property type="status" value="NOT_ANNOTATED_CDS"/>
    <property type="molecule type" value="Genomic_DNA"/>
</dbReference>
<evidence type="ECO:0000259" key="1">
    <source>
        <dbReference type="PROSITE" id="PS51186"/>
    </source>
</evidence>
<dbReference type="Pfam" id="PF18014">
    <property type="entry name" value="Acetyltransf_18"/>
    <property type="match status" value="1"/>
</dbReference>
<proteinExistence type="predicted"/>
<evidence type="ECO:0000313" key="3">
    <source>
        <dbReference type="Proteomes" id="UP000024404"/>
    </source>
</evidence>
<dbReference type="Gene3D" id="3.40.630.90">
    <property type="match status" value="1"/>
</dbReference>
<name>A0A8R1Y0W3_ONCVO</name>
<dbReference type="InterPro" id="IPR052729">
    <property type="entry name" value="Acyl/Acetyltrans_Enzymes"/>
</dbReference>
<dbReference type="InterPro" id="IPR000182">
    <property type="entry name" value="GNAT_dom"/>
</dbReference>
<evidence type="ECO:0000313" key="2">
    <source>
        <dbReference type="EnsemblMetazoa" id="OVOC9162.1"/>
    </source>
</evidence>
<feature type="domain" description="N-acetyltransferase" evidence="1">
    <location>
        <begin position="206"/>
        <end position="355"/>
    </location>
</feature>
<reference evidence="3" key="1">
    <citation type="submission" date="2013-10" db="EMBL/GenBank/DDBJ databases">
        <title>Genome sequencing of Onchocerca volvulus.</title>
        <authorList>
            <person name="Cotton J."/>
            <person name="Tsai J."/>
            <person name="Stanley E."/>
            <person name="Tracey A."/>
            <person name="Holroyd N."/>
            <person name="Lustigman S."/>
            <person name="Berriman M."/>
        </authorList>
    </citation>
    <scope>NUCLEOTIDE SEQUENCE</scope>
</reference>
<dbReference type="PANTHER" id="PTHR47237">
    <property type="entry name" value="SLL0310 PROTEIN"/>
    <property type="match status" value="1"/>
</dbReference>
<dbReference type="SUPFAM" id="SSF55729">
    <property type="entry name" value="Acyl-CoA N-acyltransferases (Nat)"/>
    <property type="match status" value="1"/>
</dbReference>
<dbReference type="Proteomes" id="UP000024404">
    <property type="component" value="Unassembled WGS sequence"/>
</dbReference>
<protein>
    <recommendedName>
        <fullName evidence="1">N-acetyltransferase domain-containing protein</fullName>
    </recommendedName>
</protein>
<reference evidence="2" key="2">
    <citation type="submission" date="2022-06" db="UniProtKB">
        <authorList>
            <consortium name="EnsemblMetazoa"/>
        </authorList>
    </citation>
    <scope>IDENTIFICATION</scope>
</reference>
<dbReference type="PROSITE" id="PS51186">
    <property type="entry name" value="GNAT"/>
    <property type="match status" value="2"/>
</dbReference>
<sequence length="376" mass="43639">MKLEPFKEVLKRQVPIDIGKPIPMIIYEMDHPKNCGDPWIGAYSNHGFWYKFSDGTNDDFEKISAFDSIVARAFDSDSYKMDYDSLKVWQTIPPCNYRFIIAKNQSNELLGSIMITYFHNFAIIGAYYVIEEYRHSGIGSKLFNESLKNLNSNETVIFHSTSNLANKCHRFGLTTSFLQQEWKFATYEISNPSAFPTLQNTKVTIIKYSNLSEAELTELLKYDARITNLNRDVWLKNWLKRENFNTYVAFKEKQVIGYGCSREVAGGYVLPLLIGPLYADNFETASALLYASLEKYYNPDDDYDWDPDIFAIYRRNVYFIVPEQNTQMIALMEKLKGETGTLKKDRLYYVTQTTDNLPNVNFNKIFSVSDMHMSII</sequence>
<dbReference type="CDD" id="cd04301">
    <property type="entry name" value="NAT_SF"/>
    <property type="match status" value="1"/>
</dbReference>
<dbReference type="PANTHER" id="PTHR47237:SF1">
    <property type="entry name" value="SLL0310 PROTEIN"/>
    <property type="match status" value="1"/>
</dbReference>